<evidence type="ECO:0000313" key="2">
    <source>
        <dbReference type="Proteomes" id="UP001204144"/>
    </source>
</evidence>
<accession>A0AAE3GZZ9</accession>
<evidence type="ECO:0000313" key="1">
    <source>
        <dbReference type="EMBL" id="MCP9761516.1"/>
    </source>
</evidence>
<protein>
    <submittedName>
        <fullName evidence="1">Uncharacterized protein</fullName>
    </submittedName>
</protein>
<keyword evidence="2" id="KW-1185">Reference proteome</keyword>
<reference evidence="1 2" key="1">
    <citation type="submission" date="2018-11" db="EMBL/GenBank/DDBJ databases">
        <title>Novel bacteria species description.</title>
        <authorList>
            <person name="Han J.-H."/>
        </authorList>
    </citation>
    <scope>NUCLEOTIDE SEQUENCE [LARGE SCALE GENOMIC DNA]</scope>
    <source>
        <strain evidence="1 2">KCTC23259</strain>
    </source>
</reference>
<organism evidence="1 2">
    <name type="scientific">Lacihabitans soyangensis</name>
    <dbReference type="NCBI Taxonomy" id="869394"/>
    <lineage>
        <taxon>Bacteria</taxon>
        <taxon>Pseudomonadati</taxon>
        <taxon>Bacteroidota</taxon>
        <taxon>Cytophagia</taxon>
        <taxon>Cytophagales</taxon>
        <taxon>Leadbetterellaceae</taxon>
        <taxon>Lacihabitans</taxon>
    </lineage>
</organism>
<name>A0AAE3GZZ9_9BACT</name>
<comment type="caution">
    <text evidence="1">The sequence shown here is derived from an EMBL/GenBank/DDBJ whole genome shotgun (WGS) entry which is preliminary data.</text>
</comment>
<sequence>MKSEVFNNGIGSPYSFDYPTLTKEEEKEILATLFEQLLIFDSITISTGNLNFALLFLLDKLGNNIVLRLIESGYIKFMIWSPILVTSGGLRLENGLIDESIVYGRPPITAGTLTKEDLDPEKNIYNAIQHFGWTKEKIRNFTKKATKNYVVPDGMAFANDSAKLIINAYENNNLKQLGLPFERDPNQLHIHERQLLLELGHKVLETAILSKYNYKGYQNEHFEICKQNINNIGNALKITDNVSEILKIENVPNLKLLYQNENLDFESVFKLRHLSSAKYFRKWINEVGENSNSYEITSEYINQIQGNTKFFQSTKGKFLKNLGLFGVTTGIGTIIGGQLGAIAGTAIGKLVEPAVDLGLGLLETFWFDDLLNGKNPRMFIDAIKKENSL</sequence>
<proteinExistence type="predicted"/>
<dbReference type="Proteomes" id="UP001204144">
    <property type="component" value="Unassembled WGS sequence"/>
</dbReference>
<dbReference type="RefSeq" id="WP_255035252.1">
    <property type="nucleotide sequence ID" value="NZ_RJUF01000001.1"/>
</dbReference>
<dbReference type="AlphaFoldDB" id="A0AAE3GZZ9"/>
<gene>
    <name evidence="1" type="ORF">EGI31_01020</name>
</gene>
<dbReference type="EMBL" id="RJUF01000001">
    <property type="protein sequence ID" value="MCP9761516.1"/>
    <property type="molecule type" value="Genomic_DNA"/>
</dbReference>